<protein>
    <recommendedName>
        <fullName evidence="4">Lipoprotein</fullName>
    </recommendedName>
</protein>
<gene>
    <name evidence="2" type="ORF">Q4481_03140</name>
</gene>
<dbReference type="EMBL" id="JAUOZU010000002">
    <property type="protein sequence ID" value="MDO6962935.1"/>
    <property type="molecule type" value="Genomic_DNA"/>
</dbReference>
<feature type="signal peptide" evidence="1">
    <location>
        <begin position="1"/>
        <end position="23"/>
    </location>
</feature>
<comment type="caution">
    <text evidence="2">The sequence shown here is derived from an EMBL/GenBank/DDBJ whole genome shotgun (WGS) entry which is preliminary data.</text>
</comment>
<sequence length="134" mass="14302">MKLSIVTLAGLSLLLAGCSTTGALSTDALSKRWVGKEAGKFFAAYGPPIADTESGSSSTYNWKGGYKTRRTPAQYEGEGKARKLVARARTDYLVCHVKLTVDSNYTITSITRITDKAGVKGGPTWCEEFLDAAG</sequence>
<dbReference type="Proteomes" id="UP001174932">
    <property type="component" value="Unassembled WGS sequence"/>
</dbReference>
<keyword evidence="3" id="KW-1185">Reference proteome</keyword>
<evidence type="ECO:0008006" key="4">
    <source>
        <dbReference type="Google" id="ProtNLM"/>
    </source>
</evidence>
<evidence type="ECO:0000256" key="1">
    <source>
        <dbReference type="SAM" id="SignalP"/>
    </source>
</evidence>
<keyword evidence="1" id="KW-0732">Signal</keyword>
<proteinExistence type="predicted"/>
<accession>A0ABT8YI42</accession>
<reference evidence="2" key="1">
    <citation type="journal article" date="2015" name="Int. J. Syst. Evol. Microbiol.">
        <title>Rhizobium alvei sp. nov., isolated from a freshwater river.</title>
        <authorList>
            <person name="Sheu S.Y."/>
            <person name="Huang H.W."/>
            <person name="Young C.C."/>
            <person name="Chen W.M."/>
        </authorList>
    </citation>
    <scope>NUCLEOTIDE SEQUENCE</scope>
    <source>
        <strain evidence="2">TNR-22</strain>
    </source>
</reference>
<feature type="chain" id="PRO_5045449012" description="Lipoprotein" evidence="1">
    <location>
        <begin position="24"/>
        <end position="134"/>
    </location>
</feature>
<reference evidence="2" key="2">
    <citation type="submission" date="2023-07" db="EMBL/GenBank/DDBJ databases">
        <authorList>
            <person name="Shen H."/>
        </authorList>
    </citation>
    <scope>NUCLEOTIDE SEQUENCE</scope>
    <source>
        <strain evidence="2">TNR-22</strain>
    </source>
</reference>
<dbReference type="PROSITE" id="PS51257">
    <property type="entry name" value="PROKAR_LIPOPROTEIN"/>
    <property type="match status" value="1"/>
</dbReference>
<evidence type="ECO:0000313" key="3">
    <source>
        <dbReference type="Proteomes" id="UP001174932"/>
    </source>
</evidence>
<organism evidence="2 3">
    <name type="scientific">Rhizobium alvei</name>
    <dbReference type="NCBI Taxonomy" id="1132659"/>
    <lineage>
        <taxon>Bacteria</taxon>
        <taxon>Pseudomonadati</taxon>
        <taxon>Pseudomonadota</taxon>
        <taxon>Alphaproteobacteria</taxon>
        <taxon>Hyphomicrobiales</taxon>
        <taxon>Rhizobiaceae</taxon>
        <taxon>Rhizobium/Agrobacterium group</taxon>
        <taxon>Rhizobium</taxon>
    </lineage>
</organism>
<name>A0ABT8YI42_9HYPH</name>
<evidence type="ECO:0000313" key="2">
    <source>
        <dbReference type="EMBL" id="MDO6962935.1"/>
    </source>
</evidence>
<dbReference type="RefSeq" id="WP_304374826.1">
    <property type="nucleotide sequence ID" value="NZ_JAUOZU010000002.1"/>
</dbReference>